<dbReference type="InterPro" id="IPR002178">
    <property type="entry name" value="PTS_EIIA_type-2_dom"/>
</dbReference>
<protein>
    <recommendedName>
        <fullName evidence="1">PTS EIIA type-2 domain-containing protein</fullName>
    </recommendedName>
</protein>
<dbReference type="PROSITE" id="PS00372">
    <property type="entry name" value="PTS_EIIA_TYPE_2_HIS"/>
    <property type="match status" value="1"/>
</dbReference>
<dbReference type="GO" id="GO:0030295">
    <property type="term" value="F:protein kinase activator activity"/>
    <property type="evidence" value="ECO:0007669"/>
    <property type="project" value="TreeGrafter"/>
</dbReference>
<dbReference type="PROSITE" id="PS51094">
    <property type="entry name" value="PTS_EIIA_TYPE_2"/>
    <property type="match status" value="1"/>
</dbReference>
<dbReference type="Pfam" id="PF00359">
    <property type="entry name" value="PTS_EIIA_2"/>
    <property type="match status" value="1"/>
</dbReference>
<dbReference type="Gene3D" id="3.40.930.10">
    <property type="entry name" value="Mannitol-specific EII, Chain A"/>
    <property type="match status" value="1"/>
</dbReference>
<dbReference type="PANTHER" id="PTHR47738">
    <property type="entry name" value="PTS SYSTEM FRUCTOSE-LIKE EIIA COMPONENT-RELATED"/>
    <property type="match status" value="1"/>
</dbReference>
<dbReference type="InterPro" id="IPR051541">
    <property type="entry name" value="PTS_SugarTrans_NitroReg"/>
</dbReference>
<dbReference type="HOGENOM" id="CLU_072531_5_2_4"/>
<keyword evidence="3" id="KW-1185">Reference proteome</keyword>
<organism evidence="2 3">
    <name type="scientific">Basilea psittacipulmonis DSM 24701</name>
    <dbReference type="NCBI Taxonomy" id="1072685"/>
    <lineage>
        <taxon>Bacteria</taxon>
        <taxon>Pseudomonadati</taxon>
        <taxon>Pseudomonadota</taxon>
        <taxon>Betaproteobacteria</taxon>
        <taxon>Burkholderiales</taxon>
        <taxon>Alcaligenaceae</taxon>
        <taxon>Basilea</taxon>
    </lineage>
</organism>
<dbReference type="SUPFAM" id="SSF55804">
    <property type="entry name" value="Phoshotransferase/anion transport protein"/>
    <property type="match status" value="1"/>
</dbReference>
<dbReference type="eggNOG" id="COG1762">
    <property type="taxonomic scope" value="Bacteria"/>
</dbReference>
<dbReference type="Proteomes" id="UP000028945">
    <property type="component" value="Chromosome"/>
</dbReference>
<dbReference type="CDD" id="cd00211">
    <property type="entry name" value="PTS_IIA_fru"/>
    <property type="match status" value="1"/>
</dbReference>
<dbReference type="EMBL" id="CP009238">
    <property type="protein sequence ID" value="AIL32120.1"/>
    <property type="molecule type" value="Genomic_DNA"/>
</dbReference>
<evidence type="ECO:0000259" key="1">
    <source>
        <dbReference type="PROSITE" id="PS51094"/>
    </source>
</evidence>
<dbReference type="OrthoDB" id="95460at2"/>
<dbReference type="InterPro" id="IPR016152">
    <property type="entry name" value="PTrfase/Anion_transptr"/>
</dbReference>
<name>A0A077DB72_9BURK</name>
<dbReference type="PANTHER" id="PTHR47738:SF1">
    <property type="entry name" value="NITROGEN REGULATORY PROTEIN"/>
    <property type="match status" value="1"/>
</dbReference>
<proteinExistence type="predicted"/>
<dbReference type="KEGG" id="bpsi:IX83_01185"/>
<accession>A0A077DB72</accession>
<evidence type="ECO:0000313" key="3">
    <source>
        <dbReference type="Proteomes" id="UP000028945"/>
    </source>
</evidence>
<sequence length="150" mass="16869">MSIIYENLDINNILLDVEITSKKRALERAALMFENNIKVARSVIFDGFFDREKLGSTALGSGVAVPHARLASIKKPILGFIRFAKPLFYDTPDGEPVKLMMFLISPEKEPQNHLEPLAELARVMSDASLRERLFQASTPEELKNVFKSSC</sequence>
<dbReference type="STRING" id="1072685.IX83_01185"/>
<gene>
    <name evidence="2" type="ORF">IX83_01185</name>
</gene>
<feature type="domain" description="PTS EIIA type-2" evidence="1">
    <location>
        <begin position="6"/>
        <end position="149"/>
    </location>
</feature>
<dbReference type="RefSeq" id="WP_038498213.1">
    <property type="nucleotide sequence ID" value="NZ_AFWK01000078.1"/>
</dbReference>
<evidence type="ECO:0000313" key="2">
    <source>
        <dbReference type="EMBL" id="AIL32120.1"/>
    </source>
</evidence>
<dbReference type="AlphaFoldDB" id="A0A077DB72"/>
<reference evidence="2 3" key="1">
    <citation type="journal article" date="2014" name="BMC Genomics">
        <title>A genomic perspective on a new bacterial genus and species from the Alcaligenaceae family, Basilea psittacipulmonis.</title>
        <authorList>
            <person name="Whiteson K.L."/>
            <person name="Hernandez D."/>
            <person name="Lazarevic V."/>
            <person name="Gaia N."/>
            <person name="Farinelli L."/>
            <person name="Francois P."/>
            <person name="Pilo P."/>
            <person name="Frey J."/>
            <person name="Schrenzel J."/>
        </authorList>
    </citation>
    <scope>NUCLEOTIDE SEQUENCE [LARGE SCALE GENOMIC DNA]</scope>
    <source>
        <strain evidence="2 3">DSM 24701</strain>
    </source>
</reference>